<evidence type="ECO:0000313" key="2">
    <source>
        <dbReference type="Proteomes" id="UP000663852"/>
    </source>
</evidence>
<evidence type="ECO:0000313" key="1">
    <source>
        <dbReference type="EMBL" id="CAF0723331.1"/>
    </source>
</evidence>
<accession>A0A813MLB7</accession>
<gene>
    <name evidence="1" type="ORF">EDS130_LOCUS482</name>
</gene>
<dbReference type="AlphaFoldDB" id="A0A813MLB7"/>
<proteinExistence type="predicted"/>
<protein>
    <submittedName>
        <fullName evidence="1">Uncharacterized protein</fullName>
    </submittedName>
</protein>
<comment type="caution">
    <text evidence="1">The sequence shown here is derived from an EMBL/GenBank/DDBJ whole genome shotgun (WGS) entry which is preliminary data.</text>
</comment>
<name>A0A813MLB7_ADIRI</name>
<sequence>MSTARGVRHQQTNIFTRVIMFNISPGKISKDKRQRKKRLRLLWKNHERDHFTLTSYINHHANQRDSTDTHISLHGCQSHKLCSSIVRK</sequence>
<dbReference type="Proteomes" id="UP000663852">
    <property type="component" value="Unassembled WGS sequence"/>
</dbReference>
<dbReference type="EMBL" id="CAJNOJ010000001">
    <property type="protein sequence ID" value="CAF0723331.1"/>
    <property type="molecule type" value="Genomic_DNA"/>
</dbReference>
<organism evidence="1 2">
    <name type="scientific">Adineta ricciae</name>
    <name type="common">Rotifer</name>
    <dbReference type="NCBI Taxonomy" id="249248"/>
    <lineage>
        <taxon>Eukaryota</taxon>
        <taxon>Metazoa</taxon>
        <taxon>Spiralia</taxon>
        <taxon>Gnathifera</taxon>
        <taxon>Rotifera</taxon>
        <taxon>Eurotatoria</taxon>
        <taxon>Bdelloidea</taxon>
        <taxon>Adinetida</taxon>
        <taxon>Adinetidae</taxon>
        <taxon>Adineta</taxon>
    </lineage>
</organism>
<reference evidence="1" key="1">
    <citation type="submission" date="2021-02" db="EMBL/GenBank/DDBJ databases">
        <authorList>
            <person name="Nowell W R."/>
        </authorList>
    </citation>
    <scope>NUCLEOTIDE SEQUENCE</scope>
</reference>